<gene>
    <name evidence="3" type="ORF">FB567DRAFT_430259</name>
</gene>
<feature type="compositionally biased region" description="Polar residues" evidence="2">
    <location>
        <begin position="625"/>
        <end position="651"/>
    </location>
</feature>
<comment type="similarity">
    <text evidence="1">Belongs to the TCP11 family.</text>
</comment>
<reference evidence="3" key="1">
    <citation type="journal article" date="2021" name="Nat. Commun.">
        <title>Genetic determinants of endophytism in the Arabidopsis root mycobiome.</title>
        <authorList>
            <person name="Mesny F."/>
            <person name="Miyauchi S."/>
            <person name="Thiergart T."/>
            <person name="Pickel B."/>
            <person name="Atanasova L."/>
            <person name="Karlsson M."/>
            <person name="Huettel B."/>
            <person name="Barry K.W."/>
            <person name="Haridas S."/>
            <person name="Chen C."/>
            <person name="Bauer D."/>
            <person name="Andreopoulos W."/>
            <person name="Pangilinan J."/>
            <person name="LaButti K."/>
            <person name="Riley R."/>
            <person name="Lipzen A."/>
            <person name="Clum A."/>
            <person name="Drula E."/>
            <person name="Henrissat B."/>
            <person name="Kohler A."/>
            <person name="Grigoriev I.V."/>
            <person name="Martin F.M."/>
            <person name="Hacquard S."/>
        </authorList>
    </citation>
    <scope>NUCLEOTIDE SEQUENCE</scope>
    <source>
        <strain evidence="3">MPI-SDFR-AT-0120</strain>
    </source>
</reference>
<comment type="caution">
    <text evidence="3">The sequence shown here is derived from an EMBL/GenBank/DDBJ whole genome shotgun (WGS) entry which is preliminary data.</text>
</comment>
<evidence type="ECO:0000256" key="2">
    <source>
        <dbReference type="SAM" id="MobiDB-lite"/>
    </source>
</evidence>
<feature type="compositionally biased region" description="Low complexity" evidence="2">
    <location>
        <begin position="1"/>
        <end position="21"/>
    </location>
</feature>
<dbReference type="AlphaFoldDB" id="A0A8K0W4W9"/>
<dbReference type="PANTHER" id="PTHR12832">
    <property type="entry name" value="TESTIS-SPECIFIC PROTEIN PBS13 T-COMPLEX 11"/>
    <property type="match status" value="1"/>
</dbReference>
<evidence type="ECO:0000256" key="1">
    <source>
        <dbReference type="ARBA" id="ARBA00010954"/>
    </source>
</evidence>
<feature type="region of interest" description="Disordered" evidence="2">
    <location>
        <begin position="1"/>
        <end position="72"/>
    </location>
</feature>
<dbReference type="EMBL" id="JAGMVJ010000001">
    <property type="protein sequence ID" value="KAH7094600.1"/>
    <property type="molecule type" value="Genomic_DNA"/>
</dbReference>
<evidence type="ECO:0000313" key="3">
    <source>
        <dbReference type="EMBL" id="KAH7094600.1"/>
    </source>
</evidence>
<dbReference type="Proteomes" id="UP000813461">
    <property type="component" value="Unassembled WGS sequence"/>
</dbReference>
<dbReference type="Pfam" id="PF05794">
    <property type="entry name" value="Tcp11"/>
    <property type="match status" value="1"/>
</dbReference>
<dbReference type="PANTHER" id="PTHR12832:SF11">
    <property type="entry name" value="LD23868P"/>
    <property type="match status" value="1"/>
</dbReference>
<organism evidence="3 4">
    <name type="scientific">Paraphoma chrysanthemicola</name>
    <dbReference type="NCBI Taxonomy" id="798071"/>
    <lineage>
        <taxon>Eukaryota</taxon>
        <taxon>Fungi</taxon>
        <taxon>Dikarya</taxon>
        <taxon>Ascomycota</taxon>
        <taxon>Pezizomycotina</taxon>
        <taxon>Dothideomycetes</taxon>
        <taxon>Pleosporomycetidae</taxon>
        <taxon>Pleosporales</taxon>
        <taxon>Pleosporineae</taxon>
        <taxon>Phaeosphaeriaceae</taxon>
        <taxon>Paraphoma</taxon>
    </lineage>
</organism>
<dbReference type="OrthoDB" id="276323at2759"/>
<keyword evidence="4" id="KW-1185">Reference proteome</keyword>
<sequence length="670" mass="76411">MDTRTSKAARSKAASLRATAKPYSSRTADGRTLDGSVDRSTSTWHVPLTTRDGPLSDERYPTEQGSRTGACHEGSMEFTYPSPPTPPTQCRYPDFPEELAHMITSMGTDQEERAEAFREASQRPPITKQSLSELDIQNVIRNIRLRHDVNFDRDLSFRPNLDGAKGQHKRRVTEQYWKALAAELDLYARLFHGTPSPRDRNNDHWMQLVQHAKCRIPIIFQTIQEVLKSLVPDRDHARVDEHLDVAMLMQEIERGVCDQVRLAEWMAHLLKEHCAPMRDGLVDEMVDITRKGVRDFDSDTIVEGLRQTLAILEAMKLDVANHQIRNLKTLLIEDTINFERHYHLDRLVGNRSRVNIDSAHAWYSRATREFAEQFPNLPHTAPSVLLETFIRAIVAQLFGRDNQLEFPETFYLDHDRLQILKAEIEDLIHMEVCMDAFGVFLRKFGYDKSVPASARHQLHTALVAIMGDSMGYGSHQWVKNSEDLSLEILRQASLVAGQSLACSHETLSRANEHLLQMFFDSYTTHSPRLEALLLRRVLACTDRNTTSSPIELFNNLVPIADSTPPPQPTHFLHLHTPDTSSSIHTLNSETTKWQDIANRLTHILLLHWRTWGPIAYVQEDETSQKLSPITPSSRPSLHTEQDSQVLASMQTGEPLESGQENQRPHQLPSQ</sequence>
<feature type="region of interest" description="Disordered" evidence="2">
    <location>
        <begin position="625"/>
        <end position="670"/>
    </location>
</feature>
<evidence type="ECO:0000313" key="4">
    <source>
        <dbReference type="Proteomes" id="UP000813461"/>
    </source>
</evidence>
<dbReference type="GO" id="GO:0010737">
    <property type="term" value="P:protein kinase A signaling"/>
    <property type="evidence" value="ECO:0007669"/>
    <property type="project" value="TreeGrafter"/>
</dbReference>
<accession>A0A8K0W4W9</accession>
<protein>
    <submittedName>
        <fullName evidence="3">T-complex protein 11-domain-containing protein</fullName>
    </submittedName>
</protein>
<proteinExistence type="inferred from homology"/>
<name>A0A8K0W4W9_9PLEO</name>
<dbReference type="InterPro" id="IPR008862">
    <property type="entry name" value="Tcp11"/>
</dbReference>